<evidence type="ECO:0000256" key="2">
    <source>
        <dbReference type="ARBA" id="ARBA00023125"/>
    </source>
</evidence>
<dbReference type="PRINTS" id="PR00033">
    <property type="entry name" value="HTHASNC"/>
</dbReference>
<protein>
    <recommendedName>
        <fullName evidence="4">HTH gntR-type domain-containing protein</fullName>
    </recommendedName>
</protein>
<name>A0A329MK35_9BACL</name>
<dbReference type="Gene3D" id="1.20.120.530">
    <property type="entry name" value="GntR ligand-binding domain-like"/>
    <property type="match status" value="1"/>
</dbReference>
<dbReference type="SUPFAM" id="SSF48008">
    <property type="entry name" value="GntR ligand-binding domain-like"/>
    <property type="match status" value="1"/>
</dbReference>
<dbReference type="Pfam" id="PF00392">
    <property type="entry name" value="GntR"/>
    <property type="match status" value="1"/>
</dbReference>
<dbReference type="CDD" id="cd07377">
    <property type="entry name" value="WHTH_GntR"/>
    <property type="match status" value="1"/>
</dbReference>
<dbReference type="InterPro" id="IPR000524">
    <property type="entry name" value="Tscrpt_reg_HTH_GntR"/>
</dbReference>
<evidence type="ECO:0000256" key="3">
    <source>
        <dbReference type="ARBA" id="ARBA00023163"/>
    </source>
</evidence>
<dbReference type="AlphaFoldDB" id="A0A329MK35"/>
<evidence type="ECO:0000313" key="5">
    <source>
        <dbReference type="EMBL" id="RAV20209.1"/>
    </source>
</evidence>
<dbReference type="PANTHER" id="PTHR43537">
    <property type="entry name" value="TRANSCRIPTIONAL REGULATOR, GNTR FAMILY"/>
    <property type="match status" value="1"/>
</dbReference>
<keyword evidence="3" id="KW-0804">Transcription</keyword>
<evidence type="ECO:0000313" key="6">
    <source>
        <dbReference type="Proteomes" id="UP000250369"/>
    </source>
</evidence>
<dbReference type="InterPro" id="IPR036390">
    <property type="entry name" value="WH_DNA-bd_sf"/>
</dbReference>
<reference evidence="5 6" key="1">
    <citation type="journal article" date="2009" name="Int. J. Syst. Evol. Microbiol.">
        <title>Paenibacillus contaminans sp. nov., isolated from a contaminated laboratory plate.</title>
        <authorList>
            <person name="Chou J.H."/>
            <person name="Lee J.H."/>
            <person name="Lin M.C."/>
            <person name="Chang P.S."/>
            <person name="Arun A.B."/>
            <person name="Young C.C."/>
            <person name="Chen W.M."/>
        </authorList>
    </citation>
    <scope>NUCLEOTIDE SEQUENCE [LARGE SCALE GENOMIC DNA]</scope>
    <source>
        <strain evidence="5 6">CKOBP-6</strain>
    </source>
</reference>
<dbReference type="InterPro" id="IPR008920">
    <property type="entry name" value="TF_FadR/GntR_C"/>
</dbReference>
<dbReference type="GO" id="GO:0003700">
    <property type="term" value="F:DNA-binding transcription factor activity"/>
    <property type="evidence" value="ECO:0007669"/>
    <property type="project" value="InterPro"/>
</dbReference>
<evidence type="ECO:0000259" key="4">
    <source>
        <dbReference type="PROSITE" id="PS50949"/>
    </source>
</evidence>
<dbReference type="PANTHER" id="PTHR43537:SF24">
    <property type="entry name" value="GLUCONATE OPERON TRANSCRIPTIONAL REPRESSOR"/>
    <property type="match status" value="1"/>
</dbReference>
<dbReference type="SMART" id="SM00345">
    <property type="entry name" value="HTH_GNTR"/>
    <property type="match status" value="1"/>
</dbReference>
<evidence type="ECO:0000256" key="1">
    <source>
        <dbReference type="ARBA" id="ARBA00023015"/>
    </source>
</evidence>
<dbReference type="SMART" id="SM00895">
    <property type="entry name" value="FCD"/>
    <property type="match status" value="1"/>
</dbReference>
<sequence>MIHIDKFASIKLYIIYNILEMMRTDPMPNETVTKQSIIGKQSISEDLVSLIKQQIIDGTLNPGDRIVETKLAKELGISQTPVREAIRQLSGEGIITIVPNKGPIVRKIDSNDIFEIYSIRSFLEGFAIRLATQYATDDDINELAAFYQDMKTKLSDDSVKTLTAESLHIHRTIIRLSRHARLIKMYESISFQIALAGRILGVISTKQKEVAQHWELVDAMIKRDPEHAERVMRSHIYQSFCECAVLMDDKDEKFEKIIWI</sequence>
<gene>
    <name evidence="5" type="ORF">DQG23_17250</name>
</gene>
<dbReference type="InterPro" id="IPR000485">
    <property type="entry name" value="AsnC-type_HTH_dom"/>
</dbReference>
<keyword evidence="6" id="KW-1185">Reference proteome</keyword>
<comment type="caution">
    <text evidence="5">The sequence shown here is derived from an EMBL/GenBank/DDBJ whole genome shotgun (WGS) entry which is preliminary data.</text>
</comment>
<keyword evidence="1" id="KW-0805">Transcription regulation</keyword>
<dbReference type="SUPFAM" id="SSF46785">
    <property type="entry name" value="Winged helix' DNA-binding domain"/>
    <property type="match status" value="1"/>
</dbReference>
<dbReference type="InterPro" id="IPR011711">
    <property type="entry name" value="GntR_C"/>
</dbReference>
<dbReference type="Proteomes" id="UP000250369">
    <property type="component" value="Unassembled WGS sequence"/>
</dbReference>
<dbReference type="EMBL" id="QMFB01000009">
    <property type="protein sequence ID" value="RAV20209.1"/>
    <property type="molecule type" value="Genomic_DNA"/>
</dbReference>
<organism evidence="5 6">
    <name type="scientific">Paenibacillus contaminans</name>
    <dbReference type="NCBI Taxonomy" id="450362"/>
    <lineage>
        <taxon>Bacteria</taxon>
        <taxon>Bacillati</taxon>
        <taxon>Bacillota</taxon>
        <taxon>Bacilli</taxon>
        <taxon>Bacillales</taxon>
        <taxon>Paenibacillaceae</taxon>
        <taxon>Paenibacillus</taxon>
    </lineage>
</organism>
<dbReference type="PROSITE" id="PS50949">
    <property type="entry name" value="HTH_GNTR"/>
    <property type="match status" value="1"/>
</dbReference>
<dbReference type="GO" id="GO:0043565">
    <property type="term" value="F:sequence-specific DNA binding"/>
    <property type="evidence" value="ECO:0007669"/>
    <property type="project" value="InterPro"/>
</dbReference>
<accession>A0A329MK35</accession>
<feature type="domain" description="HTH gntR-type" evidence="4">
    <location>
        <begin position="41"/>
        <end position="108"/>
    </location>
</feature>
<keyword evidence="2" id="KW-0238">DNA-binding</keyword>
<dbReference type="Pfam" id="PF07729">
    <property type="entry name" value="FCD"/>
    <property type="match status" value="1"/>
</dbReference>
<dbReference type="InterPro" id="IPR036388">
    <property type="entry name" value="WH-like_DNA-bd_sf"/>
</dbReference>
<proteinExistence type="predicted"/>
<dbReference type="Gene3D" id="1.10.10.10">
    <property type="entry name" value="Winged helix-like DNA-binding domain superfamily/Winged helix DNA-binding domain"/>
    <property type="match status" value="1"/>
</dbReference>